<dbReference type="GO" id="GO:0071111">
    <property type="term" value="F:cyclic-guanylate-specific phosphodiesterase activity"/>
    <property type="evidence" value="ECO:0007669"/>
    <property type="project" value="InterPro"/>
</dbReference>
<evidence type="ECO:0000313" key="2">
    <source>
        <dbReference type="EMBL" id="QDU18565.1"/>
    </source>
</evidence>
<dbReference type="InterPro" id="IPR035919">
    <property type="entry name" value="EAL_sf"/>
</dbReference>
<organism evidence="2 3">
    <name type="scientific">Urbifossiella limnaea</name>
    <dbReference type="NCBI Taxonomy" id="2528023"/>
    <lineage>
        <taxon>Bacteria</taxon>
        <taxon>Pseudomonadati</taxon>
        <taxon>Planctomycetota</taxon>
        <taxon>Planctomycetia</taxon>
        <taxon>Gemmatales</taxon>
        <taxon>Gemmataceae</taxon>
        <taxon>Urbifossiella</taxon>
    </lineage>
</organism>
<dbReference type="InterPro" id="IPR001633">
    <property type="entry name" value="EAL_dom"/>
</dbReference>
<feature type="domain" description="EAL" evidence="1">
    <location>
        <begin position="1"/>
        <end position="251"/>
    </location>
</feature>
<evidence type="ECO:0000313" key="3">
    <source>
        <dbReference type="Proteomes" id="UP000319576"/>
    </source>
</evidence>
<dbReference type="Proteomes" id="UP000319576">
    <property type="component" value="Chromosome"/>
</dbReference>
<name>A0A517XM31_9BACT</name>
<dbReference type="PANTHER" id="PTHR33121:SF15">
    <property type="entry name" value="BLUE LIGHT- AND TEMPERATURE-REGULATED ANTIREPRESSOR BLUF"/>
    <property type="match status" value="1"/>
</dbReference>
<sequence>MTAVRDALPPAAARPGHGIEFTMAFQPIADLEARTVFAYEALVRGPGGEGAAAVFDLVTESARYHFDQRCRTKALALATRLGPPAGLCINFLPNALYHTETCLRATLQAARHYAVPPDRIIFELTEGEEVADLPVVAEAVRECQRQGLRIAIDDFGAGHSGLNLLADLQPDLIKLDMGLCRGIDASRPRRAIVHGVLAACADLGIGVIAEGVETEGELTALRDLGVRYVQGFLLARPAVESLPEVRWPAHH</sequence>
<proteinExistence type="predicted"/>
<accession>A0A517XM31</accession>
<dbReference type="SMART" id="SM00052">
    <property type="entry name" value="EAL"/>
    <property type="match status" value="1"/>
</dbReference>
<evidence type="ECO:0000259" key="1">
    <source>
        <dbReference type="PROSITE" id="PS50883"/>
    </source>
</evidence>
<dbReference type="AlphaFoldDB" id="A0A517XM31"/>
<protein>
    <submittedName>
        <fullName evidence="2">Blue light-and temperature-regulated antirepressor YcgF</fullName>
    </submittedName>
</protein>
<keyword evidence="3" id="KW-1185">Reference proteome</keyword>
<dbReference type="Pfam" id="PF00563">
    <property type="entry name" value="EAL"/>
    <property type="match status" value="1"/>
</dbReference>
<dbReference type="Gene3D" id="3.20.20.450">
    <property type="entry name" value="EAL domain"/>
    <property type="match status" value="1"/>
</dbReference>
<dbReference type="EMBL" id="CP036273">
    <property type="protein sequence ID" value="QDU18565.1"/>
    <property type="molecule type" value="Genomic_DNA"/>
</dbReference>
<dbReference type="RefSeq" id="WP_202920601.1">
    <property type="nucleotide sequence ID" value="NZ_CP036273.1"/>
</dbReference>
<dbReference type="SUPFAM" id="SSF141868">
    <property type="entry name" value="EAL domain-like"/>
    <property type="match status" value="1"/>
</dbReference>
<dbReference type="InterPro" id="IPR050706">
    <property type="entry name" value="Cyclic-di-GMP_PDE-like"/>
</dbReference>
<dbReference type="CDD" id="cd01948">
    <property type="entry name" value="EAL"/>
    <property type="match status" value="1"/>
</dbReference>
<dbReference type="KEGG" id="uli:ETAA1_04570"/>
<dbReference type="PROSITE" id="PS50883">
    <property type="entry name" value="EAL"/>
    <property type="match status" value="1"/>
</dbReference>
<gene>
    <name evidence="2" type="primary">ycgF</name>
    <name evidence="2" type="ORF">ETAA1_04570</name>
</gene>
<reference evidence="2 3" key="1">
    <citation type="submission" date="2019-02" db="EMBL/GenBank/DDBJ databases">
        <title>Deep-cultivation of Planctomycetes and their phenomic and genomic characterization uncovers novel biology.</title>
        <authorList>
            <person name="Wiegand S."/>
            <person name="Jogler M."/>
            <person name="Boedeker C."/>
            <person name="Pinto D."/>
            <person name="Vollmers J."/>
            <person name="Rivas-Marin E."/>
            <person name="Kohn T."/>
            <person name="Peeters S.H."/>
            <person name="Heuer A."/>
            <person name="Rast P."/>
            <person name="Oberbeckmann S."/>
            <person name="Bunk B."/>
            <person name="Jeske O."/>
            <person name="Meyerdierks A."/>
            <person name="Storesund J.E."/>
            <person name="Kallscheuer N."/>
            <person name="Luecker S."/>
            <person name="Lage O.M."/>
            <person name="Pohl T."/>
            <person name="Merkel B.J."/>
            <person name="Hornburger P."/>
            <person name="Mueller R.-W."/>
            <person name="Bruemmer F."/>
            <person name="Labrenz M."/>
            <person name="Spormann A.M."/>
            <person name="Op den Camp H."/>
            <person name="Overmann J."/>
            <person name="Amann R."/>
            <person name="Jetten M.S.M."/>
            <person name="Mascher T."/>
            <person name="Medema M.H."/>
            <person name="Devos D.P."/>
            <person name="Kaster A.-K."/>
            <person name="Ovreas L."/>
            <person name="Rohde M."/>
            <person name="Galperin M.Y."/>
            <person name="Jogler C."/>
        </authorList>
    </citation>
    <scope>NUCLEOTIDE SEQUENCE [LARGE SCALE GENOMIC DNA]</scope>
    <source>
        <strain evidence="2 3">ETA_A1</strain>
    </source>
</reference>
<dbReference type="PANTHER" id="PTHR33121">
    <property type="entry name" value="CYCLIC DI-GMP PHOSPHODIESTERASE PDEF"/>
    <property type="match status" value="1"/>
</dbReference>